<evidence type="ECO:0000313" key="2">
    <source>
        <dbReference type="WBParaSite" id="RSKR_0000342650.1"/>
    </source>
</evidence>
<accession>A0AC35TQS4</accession>
<proteinExistence type="predicted"/>
<dbReference type="WBParaSite" id="RSKR_0000342650.1">
    <property type="protein sequence ID" value="RSKR_0000342650.1"/>
    <property type="gene ID" value="RSKR_0000342650"/>
</dbReference>
<organism evidence="1 2">
    <name type="scientific">Rhabditophanes sp. KR3021</name>
    <dbReference type="NCBI Taxonomy" id="114890"/>
    <lineage>
        <taxon>Eukaryota</taxon>
        <taxon>Metazoa</taxon>
        <taxon>Ecdysozoa</taxon>
        <taxon>Nematoda</taxon>
        <taxon>Chromadorea</taxon>
        <taxon>Rhabditida</taxon>
        <taxon>Tylenchina</taxon>
        <taxon>Panagrolaimomorpha</taxon>
        <taxon>Strongyloidoidea</taxon>
        <taxon>Alloionematidae</taxon>
        <taxon>Rhabditophanes</taxon>
    </lineage>
</organism>
<dbReference type="Proteomes" id="UP000095286">
    <property type="component" value="Unplaced"/>
</dbReference>
<sequence>LTLETKPNTKEVETQYELQKWSNDQIQRIVAHDPKFKEFMKEAYQLMTHHLEESVVFFKILGSAKF</sequence>
<protein>
    <submittedName>
        <fullName evidence="2">DUF4065 domain-containing protein</fullName>
    </submittedName>
</protein>
<name>A0AC35TQS4_9BILA</name>
<reference evidence="2" key="1">
    <citation type="submission" date="2016-11" db="UniProtKB">
        <authorList>
            <consortium name="WormBaseParasite"/>
        </authorList>
    </citation>
    <scope>IDENTIFICATION</scope>
    <source>
        <strain evidence="2">KR3021</strain>
    </source>
</reference>
<evidence type="ECO:0000313" key="1">
    <source>
        <dbReference type="Proteomes" id="UP000095286"/>
    </source>
</evidence>